<dbReference type="STRING" id="1090322.MettiDRAFT_1208"/>
<dbReference type="Proteomes" id="UP000019483">
    <property type="component" value="Unassembled WGS sequence"/>
</dbReference>
<keyword evidence="1" id="KW-1133">Transmembrane helix</keyword>
<keyword evidence="3" id="KW-1185">Reference proteome</keyword>
<proteinExistence type="predicted"/>
<gene>
    <name evidence="2" type="ORF">MettiDRAFT_1208</name>
</gene>
<organism evidence="2 3">
    <name type="scientific">Methanolobus tindarius DSM 2278</name>
    <dbReference type="NCBI Taxonomy" id="1090322"/>
    <lineage>
        <taxon>Archaea</taxon>
        <taxon>Methanobacteriati</taxon>
        <taxon>Methanobacteriota</taxon>
        <taxon>Stenosarchaea group</taxon>
        <taxon>Methanomicrobia</taxon>
        <taxon>Methanosarcinales</taxon>
        <taxon>Methanosarcinaceae</taxon>
        <taxon>Methanolobus</taxon>
    </lineage>
</organism>
<dbReference type="EMBL" id="AZAJ01000001">
    <property type="protein sequence ID" value="ETA67774.1"/>
    <property type="molecule type" value="Genomic_DNA"/>
</dbReference>
<sequence>MKRIYPILLIGLLSMFFAEVFSGASTMWFLDPWGIFLTFPLYLFHVLFFLWIALEYEKTSIQQLYLFGVIFALYEAWITKVLWAGYMDSAGPGLGTFFGIAIAEYSILVFFWHPVMSFLVPVLVFQVLTGRVFSKHATILLKSRRSLIFVAIAIVVLSSFIANGNSFNIVTANISVIGTLILIFLAWKVSVSSDITSLHLKKKHFWILTAYLLILYVVTFFILLPERIPVTIAPYIFIILSYVVIATILVKSKPSYDFVEPLSEGFYSAEDVFYFSVLLLLGVNFACLLPSVSTALLTISYLFLMVTGPFLFLKVCLGIIRESRH</sequence>
<feature type="transmembrane region" description="Helical" evidence="1">
    <location>
        <begin position="169"/>
        <end position="189"/>
    </location>
</feature>
<protein>
    <submittedName>
        <fullName evidence="2">Uncharacterized protein</fullName>
    </submittedName>
</protein>
<comment type="caution">
    <text evidence="2">The sequence shown here is derived from an EMBL/GenBank/DDBJ whole genome shotgun (WGS) entry which is preliminary data.</text>
</comment>
<evidence type="ECO:0000256" key="1">
    <source>
        <dbReference type="SAM" id="Phobius"/>
    </source>
</evidence>
<accession>W9DNN8</accession>
<evidence type="ECO:0000313" key="3">
    <source>
        <dbReference type="Proteomes" id="UP000019483"/>
    </source>
</evidence>
<keyword evidence="1" id="KW-0812">Transmembrane</keyword>
<feature type="transmembrane region" description="Helical" evidence="1">
    <location>
        <begin position="205"/>
        <end position="224"/>
    </location>
</feature>
<feature type="transmembrane region" description="Helical" evidence="1">
    <location>
        <begin position="271"/>
        <end position="292"/>
    </location>
</feature>
<evidence type="ECO:0000313" key="2">
    <source>
        <dbReference type="EMBL" id="ETA67774.1"/>
    </source>
</evidence>
<feature type="transmembrane region" description="Helical" evidence="1">
    <location>
        <begin position="230"/>
        <end position="250"/>
    </location>
</feature>
<keyword evidence="1" id="KW-0472">Membrane</keyword>
<feature type="transmembrane region" description="Helical" evidence="1">
    <location>
        <begin position="98"/>
        <end position="125"/>
    </location>
</feature>
<reference evidence="2 3" key="1">
    <citation type="submission" date="2013-08" db="EMBL/GenBank/DDBJ databases">
        <authorList>
            <consortium name="DOE Joint Genome Institute"/>
            <person name="Eisen J."/>
            <person name="Huntemann M."/>
            <person name="Han J."/>
            <person name="Chen A."/>
            <person name="Kyrpides N."/>
            <person name="Mavromatis K."/>
            <person name="Markowitz V."/>
            <person name="Palaniappan K."/>
            <person name="Ivanova N."/>
            <person name="Schaumberg A."/>
            <person name="Pati A."/>
            <person name="Liolios K."/>
            <person name="Nordberg H.P."/>
            <person name="Cantor M.N."/>
            <person name="Hua S.X."/>
            <person name="Woyke T."/>
        </authorList>
    </citation>
    <scope>NUCLEOTIDE SEQUENCE [LARGE SCALE GENOMIC DNA]</scope>
    <source>
        <strain evidence="2 3">DSM 2278</strain>
    </source>
</reference>
<dbReference type="RefSeq" id="WP_023844910.1">
    <property type="nucleotide sequence ID" value="NZ_AZAJ01000001.1"/>
</dbReference>
<feature type="transmembrane region" description="Helical" evidence="1">
    <location>
        <begin position="146"/>
        <end position="163"/>
    </location>
</feature>
<name>W9DNN8_METTI</name>
<dbReference type="OrthoDB" id="142690at2157"/>
<feature type="transmembrane region" description="Helical" evidence="1">
    <location>
        <begin position="32"/>
        <end position="52"/>
    </location>
</feature>
<dbReference type="AlphaFoldDB" id="W9DNN8"/>
<feature type="transmembrane region" description="Helical" evidence="1">
    <location>
        <begin position="298"/>
        <end position="320"/>
    </location>
</feature>
<feature type="transmembrane region" description="Helical" evidence="1">
    <location>
        <begin position="64"/>
        <end position="86"/>
    </location>
</feature>